<dbReference type="GO" id="GO:0043565">
    <property type="term" value="F:sequence-specific DNA binding"/>
    <property type="evidence" value="ECO:0007669"/>
    <property type="project" value="InterPro"/>
</dbReference>
<dbReference type="PROSITE" id="PS01124">
    <property type="entry name" value="HTH_ARAC_FAMILY_2"/>
    <property type="match status" value="1"/>
</dbReference>
<evidence type="ECO:0000313" key="5">
    <source>
        <dbReference type="Proteomes" id="UP000004816"/>
    </source>
</evidence>
<evidence type="ECO:0000256" key="2">
    <source>
        <dbReference type="ARBA" id="ARBA00023163"/>
    </source>
</evidence>
<dbReference type="PANTHER" id="PTHR43130">
    <property type="entry name" value="ARAC-FAMILY TRANSCRIPTIONAL REGULATOR"/>
    <property type="match status" value="1"/>
</dbReference>
<dbReference type="InterPro" id="IPR052158">
    <property type="entry name" value="INH-QAR"/>
</dbReference>
<evidence type="ECO:0000256" key="1">
    <source>
        <dbReference type="ARBA" id="ARBA00023015"/>
    </source>
</evidence>
<evidence type="ECO:0000259" key="3">
    <source>
        <dbReference type="PROSITE" id="PS01124"/>
    </source>
</evidence>
<dbReference type="InterPro" id="IPR009057">
    <property type="entry name" value="Homeodomain-like_sf"/>
</dbReference>
<dbReference type="SUPFAM" id="SSF46689">
    <property type="entry name" value="Homeodomain-like"/>
    <property type="match status" value="2"/>
</dbReference>
<dbReference type="HOGENOM" id="CLU_000445_59_0_11"/>
<dbReference type="InterPro" id="IPR018060">
    <property type="entry name" value="HTH_AraC"/>
</dbReference>
<dbReference type="RefSeq" id="WP_021030856.1">
    <property type="nucleotide sequence ID" value="NZ_KI391954.1"/>
</dbReference>
<protein>
    <recommendedName>
        <fullName evidence="3">HTH araC/xylS-type domain-containing protein</fullName>
    </recommendedName>
</protein>
<name>E5XNX6_SEGRC</name>
<dbReference type="Pfam" id="PF01965">
    <property type="entry name" value="DJ-1_PfpI"/>
    <property type="match status" value="1"/>
</dbReference>
<dbReference type="OrthoDB" id="3992151at2"/>
<dbReference type="Pfam" id="PF12833">
    <property type="entry name" value="HTH_18"/>
    <property type="match status" value="1"/>
</dbReference>
<dbReference type="InterPro" id="IPR029062">
    <property type="entry name" value="Class_I_gatase-like"/>
</dbReference>
<feature type="domain" description="HTH araC/xylS-type" evidence="3">
    <location>
        <begin position="216"/>
        <end position="314"/>
    </location>
</feature>
<dbReference type="eggNOG" id="COG4977">
    <property type="taxonomic scope" value="Bacteria"/>
</dbReference>
<comment type="caution">
    <text evidence="4">The sequence shown here is derived from an EMBL/GenBank/DDBJ whole genome shotgun (WGS) entry which is preliminary data.</text>
</comment>
<dbReference type="AlphaFoldDB" id="E5XNX6"/>
<dbReference type="PANTHER" id="PTHR43130:SF3">
    <property type="entry name" value="HTH-TYPE TRANSCRIPTIONAL REGULATOR RV1931C"/>
    <property type="match status" value="1"/>
</dbReference>
<organism evidence="4 5">
    <name type="scientific">Segniliparus rugosus (strain ATCC BAA-974 / DSM 45345 / CCUG 50838 / CIP 108380 / JCM 13579 / CDC 945)</name>
    <dbReference type="NCBI Taxonomy" id="679197"/>
    <lineage>
        <taxon>Bacteria</taxon>
        <taxon>Bacillati</taxon>
        <taxon>Actinomycetota</taxon>
        <taxon>Actinomycetes</taxon>
        <taxon>Mycobacteriales</taxon>
        <taxon>Segniliparaceae</taxon>
        <taxon>Segniliparus</taxon>
    </lineage>
</organism>
<dbReference type="Gene3D" id="3.40.50.880">
    <property type="match status" value="1"/>
</dbReference>
<proteinExistence type="predicted"/>
<keyword evidence="1" id="KW-0805">Transcription regulation</keyword>
<accession>E5XNX6</accession>
<dbReference type="SMART" id="SM00342">
    <property type="entry name" value="HTH_ARAC"/>
    <property type="match status" value="1"/>
</dbReference>
<dbReference type="Proteomes" id="UP000004816">
    <property type="component" value="Unassembled WGS sequence"/>
</dbReference>
<keyword evidence="2" id="KW-0804">Transcription</keyword>
<dbReference type="EMBL" id="ACZI02000003">
    <property type="protein sequence ID" value="EFV13945.2"/>
    <property type="molecule type" value="Genomic_DNA"/>
</dbReference>
<sequence length="317" mass="33863">MPNLPDRPHRVVALALPGVVLLDLAAPAHLFGHCGEGRYEFQLAGLAPGPVPDSTGVVLCAEHGLAALARADTVVVPGYGPLDNPAPPEAAEAVRAAYDRGARVMSVCTGAFLLAEAGLLDGRSATTHWAHTDELARLHPKVTSVPDVLFVDEGRILTSAGVAAGLDLCLHVIRRDHGAAYAAEAARRTVIAPYREGGQAQYIQRPVPERSGDSLADVRAWALERLAEPITVADMARRALLSTRSFQRRFVAETATSPGAWLLRQRIAAAQRLLAETRLSVEEIAAASGLSSAEGMRQHFRKQLRTTPTAYRRAFSG</sequence>
<gene>
    <name evidence="4" type="ORF">HMPREF9336_01197</name>
</gene>
<reference evidence="4 5" key="1">
    <citation type="journal article" date="2011" name="Stand. Genomic Sci.">
        <title>High quality draft genome sequence of Segniliparus rugosus CDC 945(T)= (ATCC BAA-974(T)).</title>
        <authorList>
            <person name="Earl A.M."/>
            <person name="Desjardins C.A."/>
            <person name="Fitzgerald M.G."/>
            <person name="Arachchi H.M."/>
            <person name="Zeng Q."/>
            <person name="Mehta T."/>
            <person name="Griggs A."/>
            <person name="Birren B.W."/>
            <person name="Toney N.C."/>
            <person name="Carr J."/>
            <person name="Posey J."/>
            <person name="Butler W.R."/>
        </authorList>
    </citation>
    <scope>NUCLEOTIDE SEQUENCE [LARGE SCALE GENOMIC DNA]</scope>
    <source>
        <strain evidence="5">ATCC BAA-974 / DSM 45345 / CCUG 50838 / CIP 108380 / JCM 13579 / CDC 945</strain>
    </source>
</reference>
<evidence type="ECO:0000313" key="4">
    <source>
        <dbReference type="EMBL" id="EFV13945.2"/>
    </source>
</evidence>
<dbReference type="SUPFAM" id="SSF52317">
    <property type="entry name" value="Class I glutamine amidotransferase-like"/>
    <property type="match status" value="1"/>
</dbReference>
<dbReference type="STRING" id="679197.HMPREF9336_01197"/>
<dbReference type="InterPro" id="IPR002818">
    <property type="entry name" value="DJ-1/PfpI"/>
</dbReference>
<dbReference type="GO" id="GO:0003700">
    <property type="term" value="F:DNA-binding transcription factor activity"/>
    <property type="evidence" value="ECO:0007669"/>
    <property type="project" value="InterPro"/>
</dbReference>
<dbReference type="Gene3D" id="1.10.10.60">
    <property type="entry name" value="Homeodomain-like"/>
    <property type="match status" value="1"/>
</dbReference>
<keyword evidence="5" id="KW-1185">Reference proteome</keyword>
<dbReference type="CDD" id="cd03137">
    <property type="entry name" value="GATase1_AraC_1"/>
    <property type="match status" value="1"/>
</dbReference>